<evidence type="ECO:0000313" key="2">
    <source>
        <dbReference type="EMBL" id="KAJ7776933.1"/>
    </source>
</evidence>
<sequence>MAPQFTSVPTKHAVRPLLSAPCPVTLPVLLTNIIPVEFPLPRMLIDIDTSRPPTPPLGPLPAPTRPAPTPPHPIPAPPRRAPTPAAPRHPTPDSRESSLTPAESDDDGSNSSFTTKKSKGANTITRPSNANIQTVKSLFKELYPTLTQQEQDKQYTEFRTTLDTLCTRYLRPSLALTRQDKAEVNKVNKKMTETFPWLAHYDNYWPVSVCLQGKLHNSAAHAHVSSTKKAVSILTGTALPRSTSKRPEKKRKAKKA</sequence>
<dbReference type="AlphaFoldDB" id="A0AAD7NVL0"/>
<keyword evidence="3" id="KW-1185">Reference proteome</keyword>
<feature type="compositionally biased region" description="Pro residues" evidence="1">
    <location>
        <begin position="52"/>
        <end position="89"/>
    </location>
</feature>
<reference evidence="2" key="1">
    <citation type="submission" date="2023-03" db="EMBL/GenBank/DDBJ databases">
        <title>Massive genome expansion in bonnet fungi (Mycena s.s.) driven by repeated elements and novel gene families across ecological guilds.</title>
        <authorList>
            <consortium name="Lawrence Berkeley National Laboratory"/>
            <person name="Harder C.B."/>
            <person name="Miyauchi S."/>
            <person name="Viragh M."/>
            <person name="Kuo A."/>
            <person name="Thoen E."/>
            <person name="Andreopoulos B."/>
            <person name="Lu D."/>
            <person name="Skrede I."/>
            <person name="Drula E."/>
            <person name="Henrissat B."/>
            <person name="Morin E."/>
            <person name="Kohler A."/>
            <person name="Barry K."/>
            <person name="LaButti K."/>
            <person name="Morin E."/>
            <person name="Salamov A."/>
            <person name="Lipzen A."/>
            <person name="Mereny Z."/>
            <person name="Hegedus B."/>
            <person name="Baldrian P."/>
            <person name="Stursova M."/>
            <person name="Weitz H."/>
            <person name="Taylor A."/>
            <person name="Grigoriev I.V."/>
            <person name="Nagy L.G."/>
            <person name="Martin F."/>
            <person name="Kauserud H."/>
        </authorList>
    </citation>
    <scope>NUCLEOTIDE SEQUENCE</scope>
    <source>
        <strain evidence="2">CBHHK188m</strain>
    </source>
</reference>
<proteinExistence type="predicted"/>
<feature type="region of interest" description="Disordered" evidence="1">
    <location>
        <begin position="47"/>
        <end position="128"/>
    </location>
</feature>
<evidence type="ECO:0000313" key="3">
    <source>
        <dbReference type="Proteomes" id="UP001215280"/>
    </source>
</evidence>
<dbReference type="Proteomes" id="UP001215280">
    <property type="component" value="Unassembled WGS sequence"/>
</dbReference>
<accession>A0AAD7NVL0</accession>
<protein>
    <submittedName>
        <fullName evidence="2">Uncharacterized protein</fullName>
    </submittedName>
</protein>
<dbReference type="EMBL" id="JARJLG010000011">
    <property type="protein sequence ID" value="KAJ7776933.1"/>
    <property type="molecule type" value="Genomic_DNA"/>
</dbReference>
<feature type="compositionally biased region" description="Polar residues" evidence="1">
    <location>
        <begin position="109"/>
        <end position="128"/>
    </location>
</feature>
<gene>
    <name evidence="2" type="ORF">DFH07DRAFT_766620</name>
</gene>
<name>A0AAD7NVL0_9AGAR</name>
<comment type="caution">
    <text evidence="2">The sequence shown here is derived from an EMBL/GenBank/DDBJ whole genome shotgun (WGS) entry which is preliminary data.</text>
</comment>
<evidence type="ECO:0000256" key="1">
    <source>
        <dbReference type="SAM" id="MobiDB-lite"/>
    </source>
</evidence>
<organism evidence="2 3">
    <name type="scientific">Mycena maculata</name>
    <dbReference type="NCBI Taxonomy" id="230809"/>
    <lineage>
        <taxon>Eukaryota</taxon>
        <taxon>Fungi</taxon>
        <taxon>Dikarya</taxon>
        <taxon>Basidiomycota</taxon>
        <taxon>Agaricomycotina</taxon>
        <taxon>Agaricomycetes</taxon>
        <taxon>Agaricomycetidae</taxon>
        <taxon>Agaricales</taxon>
        <taxon>Marasmiineae</taxon>
        <taxon>Mycenaceae</taxon>
        <taxon>Mycena</taxon>
    </lineage>
</organism>